<dbReference type="Proteomes" id="UP000593562">
    <property type="component" value="Unassembled WGS sequence"/>
</dbReference>
<feature type="region of interest" description="Disordered" evidence="1">
    <location>
        <begin position="70"/>
        <end position="154"/>
    </location>
</feature>
<dbReference type="OrthoDB" id="498786at2759"/>
<sequence length="154" mass="17578">MASICLSTAYPTAKLLPLASPPASSSKAYGSSPMSRGCACSVVLARVCCHPRLIYSRSRRLKRQVVRMAPEEEQLTQRNPVDFPLEWERPKPGRRPDIFPRFSPMKTPLPPPLPCDPPEEEEEDEEEEEKKKEGEEEEEKEKEGEEETPERKEI</sequence>
<dbReference type="PANTHER" id="PTHR35713:SF1">
    <property type="entry name" value="ARGININE_SERINE-RICH-LIKE SPLICING FACTOR"/>
    <property type="match status" value="1"/>
</dbReference>
<evidence type="ECO:0000313" key="3">
    <source>
        <dbReference type="Proteomes" id="UP000593562"/>
    </source>
</evidence>
<dbReference type="FunCoup" id="A0A7J7DQG7">
    <property type="interactions" value="597"/>
</dbReference>
<organism evidence="2 3">
    <name type="scientific">Tripterygium wilfordii</name>
    <name type="common">Thunder God vine</name>
    <dbReference type="NCBI Taxonomy" id="458696"/>
    <lineage>
        <taxon>Eukaryota</taxon>
        <taxon>Viridiplantae</taxon>
        <taxon>Streptophyta</taxon>
        <taxon>Embryophyta</taxon>
        <taxon>Tracheophyta</taxon>
        <taxon>Spermatophyta</taxon>
        <taxon>Magnoliopsida</taxon>
        <taxon>eudicotyledons</taxon>
        <taxon>Gunneridae</taxon>
        <taxon>Pentapetalae</taxon>
        <taxon>rosids</taxon>
        <taxon>fabids</taxon>
        <taxon>Celastrales</taxon>
        <taxon>Celastraceae</taxon>
        <taxon>Tripterygium</taxon>
    </lineage>
</organism>
<comment type="caution">
    <text evidence="2">The sequence shown here is derived from an EMBL/GenBank/DDBJ whole genome shotgun (WGS) entry which is preliminary data.</text>
</comment>
<evidence type="ECO:0000313" key="2">
    <source>
        <dbReference type="EMBL" id="KAF5748595.1"/>
    </source>
</evidence>
<feature type="compositionally biased region" description="Acidic residues" evidence="1">
    <location>
        <begin position="117"/>
        <end position="128"/>
    </location>
</feature>
<dbReference type="EMBL" id="JAAARO010000004">
    <property type="protein sequence ID" value="KAF5748595.1"/>
    <property type="molecule type" value="Genomic_DNA"/>
</dbReference>
<dbReference type="InParanoid" id="A0A7J7DQG7"/>
<accession>A0A7J7DQG7</accession>
<dbReference type="AlphaFoldDB" id="A0A7J7DQG7"/>
<keyword evidence="3" id="KW-1185">Reference proteome</keyword>
<reference evidence="2 3" key="1">
    <citation type="journal article" date="2020" name="Nat. Commun.">
        <title>Genome of Tripterygium wilfordii and identification of cytochrome P450 involved in triptolide biosynthesis.</title>
        <authorList>
            <person name="Tu L."/>
            <person name="Su P."/>
            <person name="Zhang Z."/>
            <person name="Gao L."/>
            <person name="Wang J."/>
            <person name="Hu T."/>
            <person name="Zhou J."/>
            <person name="Zhang Y."/>
            <person name="Zhao Y."/>
            <person name="Liu Y."/>
            <person name="Song Y."/>
            <person name="Tong Y."/>
            <person name="Lu Y."/>
            <person name="Yang J."/>
            <person name="Xu C."/>
            <person name="Jia M."/>
            <person name="Peters R.J."/>
            <person name="Huang L."/>
            <person name="Gao W."/>
        </authorList>
    </citation>
    <scope>NUCLEOTIDE SEQUENCE [LARGE SCALE GENOMIC DNA]</scope>
    <source>
        <strain evidence="3">cv. XIE 37</strain>
        <tissue evidence="2">Leaf</tissue>
    </source>
</reference>
<feature type="compositionally biased region" description="Basic and acidic residues" evidence="1">
    <location>
        <begin position="86"/>
        <end position="98"/>
    </location>
</feature>
<feature type="compositionally biased region" description="Acidic residues" evidence="1">
    <location>
        <begin position="135"/>
        <end position="148"/>
    </location>
</feature>
<evidence type="ECO:0000256" key="1">
    <source>
        <dbReference type="SAM" id="MobiDB-lite"/>
    </source>
</evidence>
<protein>
    <submittedName>
        <fullName evidence="2">tRNA 2-thiocytidine biosynthesis TtcA</fullName>
    </submittedName>
</protein>
<name>A0A7J7DQG7_TRIWF</name>
<feature type="compositionally biased region" description="Pro residues" evidence="1">
    <location>
        <begin position="107"/>
        <end position="116"/>
    </location>
</feature>
<proteinExistence type="predicted"/>
<gene>
    <name evidence="2" type="ORF">HS088_TW04G00553</name>
</gene>
<dbReference type="PANTHER" id="PTHR35713">
    <property type="entry name" value="ARGININE/SERINE-RICH-LIKE SPLICING FACTOR"/>
    <property type="match status" value="1"/>
</dbReference>